<dbReference type="OrthoDB" id="2162994at2759"/>
<keyword evidence="9" id="KW-0804">Transcription</keyword>
<dbReference type="FunFam" id="3.30.50.10:FF:000002">
    <property type="entry name" value="Gata transcription factor gatad"/>
    <property type="match status" value="1"/>
</dbReference>
<keyword evidence="2" id="KW-0479">Metal-binding</keyword>
<evidence type="ECO:0000313" key="14">
    <source>
        <dbReference type="EMBL" id="CAB3386134.1"/>
    </source>
</evidence>
<protein>
    <recommendedName>
        <fullName evidence="13">GATA-type domain-containing protein</fullName>
    </recommendedName>
</protein>
<dbReference type="FunFam" id="3.30.50.10:FF:000001">
    <property type="entry name" value="GATA transcription factor (GATAd)"/>
    <property type="match status" value="1"/>
</dbReference>
<dbReference type="GO" id="GO:0045165">
    <property type="term" value="P:cell fate commitment"/>
    <property type="evidence" value="ECO:0007669"/>
    <property type="project" value="TreeGrafter"/>
</dbReference>
<dbReference type="EMBL" id="CADEPI010000456">
    <property type="protein sequence ID" value="CAB3386134.1"/>
    <property type="molecule type" value="Genomic_DNA"/>
</dbReference>
<accession>A0A8S1DQN0</accession>
<dbReference type="PROSITE" id="PS00344">
    <property type="entry name" value="GATA_ZN_FINGER_1"/>
    <property type="match status" value="2"/>
</dbReference>
<evidence type="ECO:0000313" key="15">
    <source>
        <dbReference type="Proteomes" id="UP000494165"/>
    </source>
</evidence>
<dbReference type="PROSITE" id="PS50114">
    <property type="entry name" value="GATA_ZN_FINGER_2"/>
    <property type="match status" value="2"/>
</dbReference>
<evidence type="ECO:0000256" key="10">
    <source>
        <dbReference type="ARBA" id="ARBA00023242"/>
    </source>
</evidence>
<organism evidence="14 15">
    <name type="scientific">Cloeon dipterum</name>
    <dbReference type="NCBI Taxonomy" id="197152"/>
    <lineage>
        <taxon>Eukaryota</taxon>
        <taxon>Metazoa</taxon>
        <taxon>Ecdysozoa</taxon>
        <taxon>Arthropoda</taxon>
        <taxon>Hexapoda</taxon>
        <taxon>Insecta</taxon>
        <taxon>Pterygota</taxon>
        <taxon>Palaeoptera</taxon>
        <taxon>Ephemeroptera</taxon>
        <taxon>Pisciforma</taxon>
        <taxon>Baetidae</taxon>
        <taxon>Cloeon</taxon>
    </lineage>
</organism>
<feature type="compositionally biased region" description="Low complexity" evidence="12">
    <location>
        <begin position="292"/>
        <end position="301"/>
    </location>
</feature>
<dbReference type="Proteomes" id="UP000494165">
    <property type="component" value="Unassembled WGS sequence"/>
</dbReference>
<dbReference type="Pfam" id="PF00320">
    <property type="entry name" value="GATA"/>
    <property type="match status" value="2"/>
</dbReference>
<evidence type="ECO:0000256" key="4">
    <source>
        <dbReference type="ARBA" id="ARBA00022771"/>
    </source>
</evidence>
<dbReference type="GO" id="GO:0008270">
    <property type="term" value="F:zinc ion binding"/>
    <property type="evidence" value="ECO:0007669"/>
    <property type="project" value="UniProtKB-KW"/>
</dbReference>
<dbReference type="InterPro" id="IPR013088">
    <property type="entry name" value="Znf_NHR/GATA"/>
</dbReference>
<keyword evidence="4 11" id="KW-0863">Zinc-finger</keyword>
<evidence type="ECO:0000256" key="5">
    <source>
        <dbReference type="ARBA" id="ARBA00022833"/>
    </source>
</evidence>
<dbReference type="AlphaFoldDB" id="A0A8S1DQN0"/>
<feature type="region of interest" description="Disordered" evidence="12">
    <location>
        <begin position="255"/>
        <end position="333"/>
    </location>
</feature>
<proteinExistence type="predicted"/>
<dbReference type="InterPro" id="IPR039355">
    <property type="entry name" value="Transcription_factor_GATA"/>
</dbReference>
<dbReference type="PRINTS" id="PR00619">
    <property type="entry name" value="GATAZNFINGER"/>
</dbReference>
<dbReference type="SUPFAM" id="SSF57716">
    <property type="entry name" value="Glucocorticoid receptor-like (DNA-binding domain)"/>
    <property type="match status" value="2"/>
</dbReference>
<dbReference type="PANTHER" id="PTHR10071">
    <property type="entry name" value="TRANSCRIPTION FACTOR GATA FAMILY MEMBER"/>
    <property type="match status" value="1"/>
</dbReference>
<feature type="compositionally biased region" description="Basic and acidic residues" evidence="12">
    <location>
        <begin position="279"/>
        <end position="291"/>
    </location>
</feature>
<dbReference type="GO" id="GO:0000978">
    <property type="term" value="F:RNA polymerase II cis-regulatory region sequence-specific DNA binding"/>
    <property type="evidence" value="ECO:0007669"/>
    <property type="project" value="TreeGrafter"/>
</dbReference>
<keyword evidence="5" id="KW-0862">Zinc</keyword>
<feature type="domain" description="GATA-type" evidence="13">
    <location>
        <begin position="210"/>
        <end position="263"/>
    </location>
</feature>
<evidence type="ECO:0000256" key="6">
    <source>
        <dbReference type="ARBA" id="ARBA00023015"/>
    </source>
</evidence>
<dbReference type="SMART" id="SM00401">
    <property type="entry name" value="ZnF_GATA"/>
    <property type="match status" value="2"/>
</dbReference>
<reference evidence="14 15" key="1">
    <citation type="submission" date="2020-04" db="EMBL/GenBank/DDBJ databases">
        <authorList>
            <person name="Alioto T."/>
            <person name="Alioto T."/>
            <person name="Gomez Garrido J."/>
        </authorList>
    </citation>
    <scope>NUCLEOTIDE SEQUENCE [LARGE SCALE GENOMIC DNA]</scope>
</reference>
<feature type="region of interest" description="Disordered" evidence="12">
    <location>
        <begin position="46"/>
        <end position="66"/>
    </location>
</feature>
<evidence type="ECO:0000256" key="2">
    <source>
        <dbReference type="ARBA" id="ARBA00022723"/>
    </source>
</evidence>
<gene>
    <name evidence="14" type="ORF">CLODIP_2_CD01049</name>
</gene>
<dbReference type="GO" id="GO:0045944">
    <property type="term" value="P:positive regulation of transcription by RNA polymerase II"/>
    <property type="evidence" value="ECO:0007669"/>
    <property type="project" value="TreeGrafter"/>
</dbReference>
<evidence type="ECO:0000259" key="13">
    <source>
        <dbReference type="PROSITE" id="PS50114"/>
    </source>
</evidence>
<sequence length="364" mass="39520">MFMSPGEAGCQTTYSSTGISSATSTHSSYLSPGPVYVPTTRPGFGGSSVNSVSSHHHHHYPQNHHHASFLPQHNAESSQQVASALQQIHIDKIGWNPSGQECQPLGSGPSTSIQTGGGAYSNPYYASMSAMAVAAGWRYDPANFAVSTYEQIEYPFGEGRECVNCGAISTPLWRRDGTGHYLCNACGLYHKMNGMNRPLVKPSKRLTATRRMGLSCTNCGTRTTTLWRRNNEGEPVCNACGLYYKLHGIRRPLNMRKDGIQTRKRKPKNSALTGQQHFAQDKSKCRDDEKSAAAAAASTTSLSVGKPLLSGSIKSEPHDSGYSQSSSHHKAGGHQELAFHHPHHHLYTLNSAPNYTMSKVMANS</sequence>
<dbReference type="GO" id="GO:0000122">
    <property type="term" value="P:negative regulation of transcription by RNA polymerase II"/>
    <property type="evidence" value="ECO:0007669"/>
    <property type="project" value="TreeGrafter"/>
</dbReference>
<keyword evidence="3" id="KW-0677">Repeat</keyword>
<evidence type="ECO:0000256" key="7">
    <source>
        <dbReference type="ARBA" id="ARBA00023125"/>
    </source>
</evidence>
<dbReference type="GO" id="GO:0000981">
    <property type="term" value="F:DNA-binding transcription factor activity, RNA polymerase II-specific"/>
    <property type="evidence" value="ECO:0007669"/>
    <property type="project" value="TreeGrafter"/>
</dbReference>
<keyword evidence="8" id="KW-0010">Activator</keyword>
<dbReference type="PANTHER" id="PTHR10071:SF337">
    <property type="entry name" value="GATA-BINDING FACTOR A"/>
    <property type="match status" value="1"/>
</dbReference>
<feature type="domain" description="GATA-type" evidence="13">
    <location>
        <begin position="156"/>
        <end position="210"/>
    </location>
</feature>
<comment type="caution">
    <text evidence="14">The sequence shown here is derived from an EMBL/GenBank/DDBJ whole genome shotgun (WGS) entry which is preliminary data.</text>
</comment>
<evidence type="ECO:0000256" key="8">
    <source>
        <dbReference type="ARBA" id="ARBA00023159"/>
    </source>
</evidence>
<evidence type="ECO:0000256" key="1">
    <source>
        <dbReference type="ARBA" id="ARBA00004123"/>
    </source>
</evidence>
<dbReference type="InterPro" id="IPR000679">
    <property type="entry name" value="Znf_GATA"/>
</dbReference>
<feature type="region of interest" description="Disordered" evidence="12">
    <location>
        <begin position="13"/>
        <end position="34"/>
    </location>
</feature>
<evidence type="ECO:0000256" key="11">
    <source>
        <dbReference type="PROSITE-ProRule" id="PRU00094"/>
    </source>
</evidence>
<feature type="compositionally biased region" description="Low complexity" evidence="12">
    <location>
        <begin position="13"/>
        <end position="31"/>
    </location>
</feature>
<evidence type="ECO:0000256" key="12">
    <source>
        <dbReference type="SAM" id="MobiDB-lite"/>
    </source>
</evidence>
<evidence type="ECO:0000256" key="9">
    <source>
        <dbReference type="ARBA" id="ARBA00023163"/>
    </source>
</evidence>
<dbReference type="Gene3D" id="3.30.50.10">
    <property type="entry name" value="Erythroid Transcription Factor GATA-1, subunit A"/>
    <property type="match status" value="2"/>
</dbReference>
<keyword evidence="15" id="KW-1185">Reference proteome</keyword>
<keyword evidence="7" id="KW-0238">DNA-binding</keyword>
<comment type="subcellular location">
    <subcellularLocation>
        <location evidence="1">Nucleus</location>
    </subcellularLocation>
</comment>
<evidence type="ECO:0000256" key="3">
    <source>
        <dbReference type="ARBA" id="ARBA00022737"/>
    </source>
</evidence>
<feature type="compositionally biased region" description="Basic residues" evidence="12">
    <location>
        <begin position="54"/>
        <end position="66"/>
    </location>
</feature>
<dbReference type="GO" id="GO:0005634">
    <property type="term" value="C:nucleus"/>
    <property type="evidence" value="ECO:0007669"/>
    <property type="project" value="UniProtKB-SubCell"/>
</dbReference>
<keyword evidence="6" id="KW-0805">Transcription regulation</keyword>
<dbReference type="CDD" id="cd00202">
    <property type="entry name" value="ZnF_GATA"/>
    <property type="match status" value="2"/>
</dbReference>
<keyword evidence="10" id="KW-0539">Nucleus</keyword>
<name>A0A8S1DQN0_9INSE</name>